<keyword evidence="3" id="KW-1185">Reference proteome</keyword>
<proteinExistence type="predicted"/>
<organism evidence="2 3">
    <name type="scientific">Araneus ventricosus</name>
    <name type="common">Orbweaver spider</name>
    <name type="synonym">Epeira ventricosa</name>
    <dbReference type="NCBI Taxonomy" id="182803"/>
    <lineage>
        <taxon>Eukaryota</taxon>
        <taxon>Metazoa</taxon>
        <taxon>Ecdysozoa</taxon>
        <taxon>Arthropoda</taxon>
        <taxon>Chelicerata</taxon>
        <taxon>Arachnida</taxon>
        <taxon>Araneae</taxon>
        <taxon>Araneomorphae</taxon>
        <taxon>Entelegynae</taxon>
        <taxon>Araneoidea</taxon>
        <taxon>Araneidae</taxon>
        <taxon>Araneus</taxon>
    </lineage>
</organism>
<name>A0A4Y2NTH5_ARAVE</name>
<sequence length="108" mass="12180">MVVCCSGVLQSLHSFPVQFNLLSGRCLYAFRTCLRISGQGRRIPRSFQRECHKEISAFDQKTSLLEIAQLLTFLVLFSVLFGLHKLGIPCTISQRRTVCNFDNLGGKN</sequence>
<comment type="caution">
    <text evidence="2">The sequence shown here is derived from an EMBL/GenBank/DDBJ whole genome shotgun (WGS) entry which is preliminary data.</text>
</comment>
<keyword evidence="1" id="KW-0472">Membrane</keyword>
<evidence type="ECO:0000256" key="1">
    <source>
        <dbReference type="SAM" id="Phobius"/>
    </source>
</evidence>
<keyword evidence="1" id="KW-1133">Transmembrane helix</keyword>
<dbReference type="AlphaFoldDB" id="A0A4Y2NTH5"/>
<protein>
    <submittedName>
        <fullName evidence="2">Uncharacterized protein</fullName>
    </submittedName>
</protein>
<dbReference type="EMBL" id="BGPR01009883">
    <property type="protein sequence ID" value="GBN42885.1"/>
    <property type="molecule type" value="Genomic_DNA"/>
</dbReference>
<feature type="transmembrane region" description="Helical" evidence="1">
    <location>
        <begin position="67"/>
        <end position="86"/>
    </location>
</feature>
<evidence type="ECO:0000313" key="3">
    <source>
        <dbReference type="Proteomes" id="UP000499080"/>
    </source>
</evidence>
<dbReference type="Proteomes" id="UP000499080">
    <property type="component" value="Unassembled WGS sequence"/>
</dbReference>
<evidence type="ECO:0000313" key="2">
    <source>
        <dbReference type="EMBL" id="GBN42885.1"/>
    </source>
</evidence>
<keyword evidence="1" id="KW-0812">Transmembrane</keyword>
<accession>A0A4Y2NTH5</accession>
<reference evidence="2 3" key="1">
    <citation type="journal article" date="2019" name="Sci. Rep.">
        <title>Orb-weaving spider Araneus ventricosus genome elucidates the spidroin gene catalogue.</title>
        <authorList>
            <person name="Kono N."/>
            <person name="Nakamura H."/>
            <person name="Ohtoshi R."/>
            <person name="Moran D.A.P."/>
            <person name="Shinohara A."/>
            <person name="Yoshida Y."/>
            <person name="Fujiwara M."/>
            <person name="Mori M."/>
            <person name="Tomita M."/>
            <person name="Arakawa K."/>
        </authorList>
    </citation>
    <scope>NUCLEOTIDE SEQUENCE [LARGE SCALE GENOMIC DNA]</scope>
</reference>
<gene>
    <name evidence="2" type="ORF">AVEN_85640_1</name>
</gene>